<gene>
    <name evidence="10" type="ORF">SAMN02746041_02415</name>
</gene>
<evidence type="ECO:0000256" key="3">
    <source>
        <dbReference type="ARBA" id="ARBA00022448"/>
    </source>
</evidence>
<feature type="chain" id="PRO_5010717178" evidence="9">
    <location>
        <begin position="24"/>
        <end position="450"/>
    </location>
</feature>
<dbReference type="Pfam" id="PF02321">
    <property type="entry name" value="OEP"/>
    <property type="match status" value="2"/>
</dbReference>
<keyword evidence="11" id="KW-1185">Reference proteome</keyword>
<comment type="similarity">
    <text evidence="2">Belongs to the outer membrane factor (OMF) (TC 1.B.17) family.</text>
</comment>
<keyword evidence="8" id="KW-0175">Coiled coil</keyword>
<dbReference type="InterPro" id="IPR003423">
    <property type="entry name" value="OMP_efflux"/>
</dbReference>
<feature type="coiled-coil region" evidence="8">
    <location>
        <begin position="337"/>
        <end position="379"/>
    </location>
</feature>
<dbReference type="GO" id="GO:0015288">
    <property type="term" value="F:porin activity"/>
    <property type="evidence" value="ECO:0007669"/>
    <property type="project" value="TreeGrafter"/>
</dbReference>
<dbReference type="GO" id="GO:0009279">
    <property type="term" value="C:cell outer membrane"/>
    <property type="evidence" value="ECO:0007669"/>
    <property type="project" value="UniProtKB-SubCell"/>
</dbReference>
<dbReference type="InterPro" id="IPR051906">
    <property type="entry name" value="TolC-like"/>
</dbReference>
<dbReference type="GO" id="GO:1990281">
    <property type="term" value="C:efflux pump complex"/>
    <property type="evidence" value="ECO:0007669"/>
    <property type="project" value="TreeGrafter"/>
</dbReference>
<organism evidence="10 11">
    <name type="scientific">Desulfacinum hydrothermale DSM 13146</name>
    <dbReference type="NCBI Taxonomy" id="1121390"/>
    <lineage>
        <taxon>Bacteria</taxon>
        <taxon>Pseudomonadati</taxon>
        <taxon>Thermodesulfobacteriota</taxon>
        <taxon>Syntrophobacteria</taxon>
        <taxon>Syntrophobacterales</taxon>
        <taxon>Syntrophobacteraceae</taxon>
        <taxon>Desulfacinum</taxon>
    </lineage>
</organism>
<evidence type="ECO:0000313" key="11">
    <source>
        <dbReference type="Proteomes" id="UP000192783"/>
    </source>
</evidence>
<evidence type="ECO:0000256" key="9">
    <source>
        <dbReference type="SAM" id="SignalP"/>
    </source>
</evidence>
<keyword evidence="7" id="KW-0998">Cell outer membrane</keyword>
<keyword evidence="6" id="KW-0472">Membrane</keyword>
<dbReference type="PANTHER" id="PTHR30026:SF20">
    <property type="entry name" value="OUTER MEMBRANE PROTEIN TOLC"/>
    <property type="match status" value="1"/>
</dbReference>
<dbReference type="PROSITE" id="PS51257">
    <property type="entry name" value="PROKAR_LIPOPROTEIN"/>
    <property type="match status" value="1"/>
</dbReference>
<accession>A0A1W1XNZ6</accession>
<keyword evidence="3" id="KW-0813">Transport</keyword>
<keyword evidence="5" id="KW-0812">Transmembrane</keyword>
<dbReference type="Gene3D" id="1.20.1600.10">
    <property type="entry name" value="Outer membrane efflux proteins (OEP)"/>
    <property type="match status" value="1"/>
</dbReference>
<comment type="subcellular location">
    <subcellularLocation>
        <location evidence="1">Cell outer membrane</location>
    </subcellularLocation>
</comment>
<name>A0A1W1XNZ6_9BACT</name>
<feature type="signal peptide" evidence="9">
    <location>
        <begin position="1"/>
        <end position="23"/>
    </location>
</feature>
<evidence type="ECO:0000256" key="7">
    <source>
        <dbReference type="ARBA" id="ARBA00023237"/>
    </source>
</evidence>
<sequence length="450" mass="50241">MRMLGVFTLCLTVFMGFACPGYAQSTAWDLSECVAQALAHNPQIQDRKLGIGAADQEIVKRRAAFFPELDLTSSYSRYGEPQRVVPVHANNEPGIFDRDVWDTAVMGRLSLFEGGRRWAQVRIAKLAKQEAVSRFDATRQDVALNVASVYYKILQLDRVLEATWGSRRALAAQEELVQNQLEVGRVAPVDHMKIQVRLASLDQRISALKADRGVLRVFLGRLMGLDLDNRPAFDIAGVLTTPVLHIPPVKTGVTRAMRLRPEHKAAELALKQARQEIRAALADVFPSIQAFGRYGLRNGLPYEQDDPSGAIDHEDTWAAGIQATLPLFRGGAVRASIRQARLRERQARERLRGVELQIREEVERAHARLTDSAERLQVTRSSVDVAQETLRIEQDKYRAGKNTINDVLDAQAALLQAQVEYSQAQVDAQLALLQWRKAVGEDLTDLARGK</sequence>
<dbReference type="OrthoDB" id="9769302at2"/>
<evidence type="ECO:0000256" key="1">
    <source>
        <dbReference type="ARBA" id="ARBA00004442"/>
    </source>
</evidence>
<dbReference type="AlphaFoldDB" id="A0A1W1XNZ6"/>
<keyword evidence="4" id="KW-1134">Transmembrane beta strand</keyword>
<reference evidence="10 11" key="1">
    <citation type="submission" date="2017-04" db="EMBL/GenBank/DDBJ databases">
        <authorList>
            <person name="Afonso C.L."/>
            <person name="Miller P.J."/>
            <person name="Scott M.A."/>
            <person name="Spackman E."/>
            <person name="Goraichik I."/>
            <person name="Dimitrov K.M."/>
            <person name="Suarez D.L."/>
            <person name="Swayne D.E."/>
        </authorList>
    </citation>
    <scope>NUCLEOTIDE SEQUENCE [LARGE SCALE GENOMIC DNA]</scope>
    <source>
        <strain evidence="10 11">DSM 13146</strain>
    </source>
</reference>
<protein>
    <submittedName>
        <fullName evidence="10">Type I secretion outer membrane protein, TolC family</fullName>
    </submittedName>
</protein>
<dbReference type="EMBL" id="FWXF01000014">
    <property type="protein sequence ID" value="SMC25699.1"/>
    <property type="molecule type" value="Genomic_DNA"/>
</dbReference>
<evidence type="ECO:0000256" key="5">
    <source>
        <dbReference type="ARBA" id="ARBA00022692"/>
    </source>
</evidence>
<dbReference type="SUPFAM" id="SSF56954">
    <property type="entry name" value="Outer membrane efflux proteins (OEP)"/>
    <property type="match status" value="1"/>
</dbReference>
<dbReference type="Proteomes" id="UP000192783">
    <property type="component" value="Unassembled WGS sequence"/>
</dbReference>
<dbReference type="PANTHER" id="PTHR30026">
    <property type="entry name" value="OUTER MEMBRANE PROTEIN TOLC"/>
    <property type="match status" value="1"/>
</dbReference>
<evidence type="ECO:0000256" key="6">
    <source>
        <dbReference type="ARBA" id="ARBA00023136"/>
    </source>
</evidence>
<keyword evidence="9" id="KW-0732">Signal</keyword>
<evidence type="ECO:0000256" key="2">
    <source>
        <dbReference type="ARBA" id="ARBA00007613"/>
    </source>
</evidence>
<evidence type="ECO:0000256" key="4">
    <source>
        <dbReference type="ARBA" id="ARBA00022452"/>
    </source>
</evidence>
<evidence type="ECO:0000313" key="10">
    <source>
        <dbReference type="EMBL" id="SMC25699.1"/>
    </source>
</evidence>
<dbReference type="GO" id="GO:0015562">
    <property type="term" value="F:efflux transmembrane transporter activity"/>
    <property type="evidence" value="ECO:0007669"/>
    <property type="project" value="InterPro"/>
</dbReference>
<proteinExistence type="inferred from homology"/>
<evidence type="ECO:0000256" key="8">
    <source>
        <dbReference type="SAM" id="Coils"/>
    </source>
</evidence>
<dbReference type="STRING" id="1121390.SAMN02746041_02415"/>